<evidence type="ECO:0000259" key="2">
    <source>
        <dbReference type="Pfam" id="PF00496"/>
    </source>
</evidence>
<evidence type="ECO:0000313" key="4">
    <source>
        <dbReference type="Proteomes" id="UP001156398"/>
    </source>
</evidence>
<reference evidence="3 4" key="1">
    <citation type="submission" date="2023-05" db="EMBL/GenBank/DDBJ databases">
        <title>Streptantibioticus silvisoli sp. nov., acidotolerant actinomycetes 1 from pine litter.</title>
        <authorList>
            <person name="Swiecimska M."/>
            <person name="Golinska P."/>
            <person name="Sangal V."/>
            <person name="Wachnowicz B."/>
            <person name="Goodfellow M."/>
        </authorList>
    </citation>
    <scope>NUCLEOTIDE SEQUENCE [LARGE SCALE GENOMIC DNA]</scope>
    <source>
        <strain evidence="3 4">SL54</strain>
    </source>
</reference>
<comment type="caution">
    <text evidence="3">The sequence shown here is derived from an EMBL/GenBank/DDBJ whole genome shotgun (WGS) entry which is preliminary data.</text>
</comment>
<dbReference type="Gene3D" id="3.90.76.10">
    <property type="entry name" value="Dipeptide-binding Protein, Domain 1"/>
    <property type="match status" value="1"/>
</dbReference>
<dbReference type="PANTHER" id="PTHR30290:SF65">
    <property type="entry name" value="MONOACYL PHOSPHATIDYLINOSITOL TETRAMANNOSIDE-BINDING PROTEIN LPQW-RELATED"/>
    <property type="match status" value="1"/>
</dbReference>
<keyword evidence="1" id="KW-0732">Signal</keyword>
<feature type="domain" description="Solute-binding protein family 5" evidence="2">
    <location>
        <begin position="118"/>
        <end position="476"/>
    </location>
</feature>
<dbReference type="CDD" id="cd08501">
    <property type="entry name" value="PBP2_Lpqw"/>
    <property type="match status" value="1"/>
</dbReference>
<feature type="chain" id="PRO_5047373696" evidence="1">
    <location>
        <begin position="27"/>
        <end position="562"/>
    </location>
</feature>
<dbReference type="SUPFAM" id="SSF53850">
    <property type="entry name" value="Periplasmic binding protein-like II"/>
    <property type="match status" value="1"/>
</dbReference>
<evidence type="ECO:0000313" key="3">
    <source>
        <dbReference type="EMBL" id="MDI5962384.1"/>
    </source>
</evidence>
<dbReference type="Proteomes" id="UP001156398">
    <property type="component" value="Unassembled WGS sequence"/>
</dbReference>
<dbReference type="InterPro" id="IPR000914">
    <property type="entry name" value="SBP_5_dom"/>
</dbReference>
<accession>A0ABT6VV73</accession>
<dbReference type="Gene3D" id="3.10.105.10">
    <property type="entry name" value="Dipeptide-binding Protein, Domain 3"/>
    <property type="match status" value="1"/>
</dbReference>
<gene>
    <name evidence="3" type="ORF">POF43_006585</name>
</gene>
<proteinExistence type="predicted"/>
<dbReference type="PANTHER" id="PTHR30290">
    <property type="entry name" value="PERIPLASMIC BINDING COMPONENT OF ABC TRANSPORTER"/>
    <property type="match status" value="1"/>
</dbReference>
<keyword evidence="4" id="KW-1185">Reference proteome</keyword>
<dbReference type="PROSITE" id="PS51257">
    <property type="entry name" value="PROKAR_LIPOPROTEIN"/>
    <property type="match status" value="1"/>
</dbReference>
<feature type="signal peptide" evidence="1">
    <location>
        <begin position="1"/>
        <end position="26"/>
    </location>
</feature>
<dbReference type="InterPro" id="IPR039424">
    <property type="entry name" value="SBP_5"/>
</dbReference>
<sequence>MKRHGLLLPCVALAAAIGLTATGCSASGGAGSSPAGGPATPKTAAAAVDYDPQPYADIKDGGTYTTAGTFDDQGNPFDADATLTAARVWFWYNADAITYSPTGAVQYNPDYYSHVAVKVTGGNQVVTLTINPKAVFNDGTPIDWKAIEATWKANNGSDSKFNASSTDGYDHITSVTAGVNAKQAVITFKGADASWPALFSTFLNPKAANVTDFNTAYLKKANAQWGTGPYTVGSWDTHSGDITFVRNPKWWGKRGKLDKRIFVNLESTAAVNAFRNGQVDYATTGDAEGLKQISGVKGTTIRRGGSPFEYALYLNTKSPELSELPVRKAIMEAIDRPQIARIEFQGLDYAEPLPGSGLLYSFQKGYEDNVAKVITHSARDAGKTLDADGWKTGADGVRVKNGKKLEVGYTLIGDDPLDKATAEAFVAMLKPIGVKVTIRTVDESDFAKVISTHDFDLFLSGNRSLDPFGQRYLCEQYCSTSPSNITGAGTAALDKQIKAVSQIADLTRQIAAANKVEQQELKQYAFLPLYSGPSIYGVKNGLANVGATIFGTPLPETIGWQK</sequence>
<dbReference type="Gene3D" id="3.40.190.10">
    <property type="entry name" value="Periplasmic binding protein-like II"/>
    <property type="match status" value="1"/>
</dbReference>
<protein>
    <submittedName>
        <fullName evidence="3">ABC transporter family substrate-binding protein</fullName>
    </submittedName>
</protein>
<evidence type="ECO:0000256" key="1">
    <source>
        <dbReference type="SAM" id="SignalP"/>
    </source>
</evidence>
<dbReference type="EMBL" id="JAAGKO020000006">
    <property type="protein sequence ID" value="MDI5962384.1"/>
    <property type="molecule type" value="Genomic_DNA"/>
</dbReference>
<dbReference type="RefSeq" id="WP_271324491.1">
    <property type="nucleotide sequence ID" value="NZ_JAAGKO020000006.1"/>
</dbReference>
<organism evidence="3 4">
    <name type="scientific">Streptantibioticus silvisoli</name>
    <dbReference type="NCBI Taxonomy" id="2705255"/>
    <lineage>
        <taxon>Bacteria</taxon>
        <taxon>Bacillati</taxon>
        <taxon>Actinomycetota</taxon>
        <taxon>Actinomycetes</taxon>
        <taxon>Kitasatosporales</taxon>
        <taxon>Streptomycetaceae</taxon>
        <taxon>Streptantibioticus</taxon>
    </lineage>
</organism>
<name>A0ABT6VV73_9ACTN</name>
<dbReference type="Pfam" id="PF00496">
    <property type="entry name" value="SBP_bac_5"/>
    <property type="match status" value="1"/>
</dbReference>